<proteinExistence type="inferred from homology"/>
<dbReference type="PANTHER" id="PTHR10963:SF55">
    <property type="entry name" value="GLYCOSIDE HYDROLASE FAMILY 16 PROTEIN"/>
    <property type="match status" value="1"/>
</dbReference>
<dbReference type="RefSeq" id="WP_272739542.1">
    <property type="nucleotide sequence ID" value="NZ_JAQQKW010000001.1"/>
</dbReference>
<accession>A0ABT5I9B2</accession>
<dbReference type="PROSITE" id="PS51762">
    <property type="entry name" value="GH16_2"/>
    <property type="match status" value="1"/>
</dbReference>
<evidence type="ECO:0000256" key="2">
    <source>
        <dbReference type="SAM" id="SignalP"/>
    </source>
</evidence>
<evidence type="ECO:0000313" key="5">
    <source>
        <dbReference type="Proteomes" id="UP001216595"/>
    </source>
</evidence>
<organism evidence="4 5">
    <name type="scientific">Asticcacaulis currens</name>
    <dbReference type="NCBI Taxonomy" id="2984210"/>
    <lineage>
        <taxon>Bacteria</taxon>
        <taxon>Pseudomonadati</taxon>
        <taxon>Pseudomonadota</taxon>
        <taxon>Alphaproteobacteria</taxon>
        <taxon>Caulobacterales</taxon>
        <taxon>Caulobacteraceae</taxon>
        <taxon>Asticcacaulis</taxon>
    </lineage>
</organism>
<dbReference type="PANTHER" id="PTHR10963">
    <property type="entry name" value="GLYCOSYL HYDROLASE-RELATED"/>
    <property type="match status" value="1"/>
</dbReference>
<sequence length="281" mass="31603">MHINGLKFTFFGLAALFCATGCSGAFSQPSQTPVPQGYSLVWSDEFDGTGLPDPKKWAHDTRGNKELWWHNERQYYSKRRVENTRLENGKLIIEARKEALSSQSDWAGQEYSSARLVTHGNAAWKYGFFDIRAKLPCGRGVWPAFWLLSDWGNWPTSGEIDIMEHVGHEPNRVHSTLHNYATENGGPAMSASAYVNDACGTFHNYQMNWRAGSMTFYVDGKTIYTAMKPSGASYTQWPFDHPFHLILNVAVGGAWGNAQGIDPSAFPTQMEVEYVRVYQAK</sequence>
<feature type="chain" id="PRO_5045447637" evidence="2">
    <location>
        <begin position="28"/>
        <end position="281"/>
    </location>
</feature>
<dbReference type="InterPro" id="IPR000757">
    <property type="entry name" value="Beta-glucanase-like"/>
</dbReference>
<protein>
    <submittedName>
        <fullName evidence="4">Glycoside hydrolase family 16 protein</fullName>
    </submittedName>
</protein>
<dbReference type="EMBL" id="JAQQKW010000001">
    <property type="protein sequence ID" value="MDC7692765.1"/>
    <property type="molecule type" value="Genomic_DNA"/>
</dbReference>
<evidence type="ECO:0000256" key="1">
    <source>
        <dbReference type="ARBA" id="ARBA00006865"/>
    </source>
</evidence>
<dbReference type="CDD" id="cd08023">
    <property type="entry name" value="GH16_laminarinase_like"/>
    <property type="match status" value="1"/>
</dbReference>
<dbReference type="Gene3D" id="2.60.120.200">
    <property type="match status" value="1"/>
</dbReference>
<dbReference type="Pfam" id="PF00722">
    <property type="entry name" value="Glyco_hydro_16"/>
    <property type="match status" value="1"/>
</dbReference>
<name>A0ABT5I9B2_9CAUL</name>
<feature type="signal peptide" evidence="2">
    <location>
        <begin position="1"/>
        <end position="27"/>
    </location>
</feature>
<keyword evidence="2" id="KW-0732">Signal</keyword>
<dbReference type="SUPFAM" id="SSF49899">
    <property type="entry name" value="Concanavalin A-like lectins/glucanases"/>
    <property type="match status" value="1"/>
</dbReference>
<dbReference type="GO" id="GO:0016787">
    <property type="term" value="F:hydrolase activity"/>
    <property type="evidence" value="ECO:0007669"/>
    <property type="project" value="UniProtKB-KW"/>
</dbReference>
<comment type="caution">
    <text evidence="4">The sequence shown here is derived from an EMBL/GenBank/DDBJ whole genome shotgun (WGS) entry which is preliminary data.</text>
</comment>
<dbReference type="Proteomes" id="UP001216595">
    <property type="component" value="Unassembled WGS sequence"/>
</dbReference>
<keyword evidence="5" id="KW-1185">Reference proteome</keyword>
<keyword evidence="4" id="KW-0378">Hydrolase</keyword>
<evidence type="ECO:0000259" key="3">
    <source>
        <dbReference type="PROSITE" id="PS51762"/>
    </source>
</evidence>
<dbReference type="InterPro" id="IPR013320">
    <property type="entry name" value="ConA-like_dom_sf"/>
</dbReference>
<comment type="similarity">
    <text evidence="1">Belongs to the glycosyl hydrolase 16 family.</text>
</comment>
<feature type="domain" description="GH16" evidence="3">
    <location>
        <begin position="27"/>
        <end position="281"/>
    </location>
</feature>
<reference evidence="4 5" key="1">
    <citation type="submission" date="2023-01" db="EMBL/GenBank/DDBJ databases">
        <title>Novel species of the genus Asticcacaulis isolated from rivers.</title>
        <authorList>
            <person name="Lu H."/>
        </authorList>
    </citation>
    <scope>NUCLEOTIDE SEQUENCE [LARGE SCALE GENOMIC DNA]</scope>
    <source>
        <strain evidence="4 5">DXS10W</strain>
    </source>
</reference>
<dbReference type="InterPro" id="IPR050546">
    <property type="entry name" value="Glycosyl_Hydrlase_16"/>
</dbReference>
<gene>
    <name evidence="4" type="ORF">PQU94_00555</name>
</gene>
<evidence type="ECO:0000313" key="4">
    <source>
        <dbReference type="EMBL" id="MDC7692765.1"/>
    </source>
</evidence>